<dbReference type="AlphaFoldDB" id="A0A1E3PVM1"/>
<dbReference type="OrthoDB" id="2142759at2759"/>
<dbReference type="Proteomes" id="UP000094385">
    <property type="component" value="Unassembled WGS sequence"/>
</dbReference>
<accession>A0A1E3PVM1</accession>
<proteinExistence type="predicted"/>
<dbReference type="Pfam" id="PF13391">
    <property type="entry name" value="HNH_2"/>
    <property type="match status" value="1"/>
</dbReference>
<keyword evidence="3" id="KW-1185">Reference proteome</keyword>
<dbReference type="EMBL" id="KV454303">
    <property type="protein sequence ID" value="ODQ69473.1"/>
    <property type="molecule type" value="Genomic_DNA"/>
</dbReference>
<evidence type="ECO:0000313" key="2">
    <source>
        <dbReference type="EMBL" id="ODQ69473.1"/>
    </source>
</evidence>
<evidence type="ECO:0000259" key="1">
    <source>
        <dbReference type="Pfam" id="PF13391"/>
    </source>
</evidence>
<sequence length="254" mass="28328">MPSHEPLKAGHYDIRSNSPGGNISTITQYLEVVDIEIGTISITDEPCITRVYSGKESARTEKFRNEVRERDGKCVISGTVNTGAYRDFWWGFEVAHIFPLSEGQLFVDSGLHCWITNREGESDSGINSCQNGLLMQSSIHQGFDSFCFAINPDDNYKIVSFDDDPFNVDGRILDPICRAPNSGRSVRDALLRWHFRQTVLANMRGTGEPGFELDFPPGTDMVGEILSGPAAAKRMEAELFLRLDGFSWQKGLSH</sequence>
<dbReference type="InterPro" id="IPR003615">
    <property type="entry name" value="HNH_nuc"/>
</dbReference>
<evidence type="ECO:0000313" key="3">
    <source>
        <dbReference type="Proteomes" id="UP000094385"/>
    </source>
</evidence>
<reference evidence="2 3" key="1">
    <citation type="journal article" date="2016" name="Proc. Natl. Acad. Sci. U.S.A.">
        <title>Comparative genomics of biotechnologically important yeasts.</title>
        <authorList>
            <person name="Riley R."/>
            <person name="Haridas S."/>
            <person name="Wolfe K.H."/>
            <person name="Lopes M.R."/>
            <person name="Hittinger C.T."/>
            <person name="Goeker M."/>
            <person name="Salamov A.A."/>
            <person name="Wisecaver J.H."/>
            <person name="Long T.M."/>
            <person name="Calvey C.H."/>
            <person name="Aerts A.L."/>
            <person name="Barry K.W."/>
            <person name="Choi C."/>
            <person name="Clum A."/>
            <person name="Coughlan A.Y."/>
            <person name="Deshpande S."/>
            <person name="Douglass A.P."/>
            <person name="Hanson S.J."/>
            <person name="Klenk H.-P."/>
            <person name="LaButti K.M."/>
            <person name="Lapidus A."/>
            <person name="Lindquist E.A."/>
            <person name="Lipzen A.M."/>
            <person name="Meier-Kolthoff J.P."/>
            <person name="Ohm R.A."/>
            <person name="Otillar R.P."/>
            <person name="Pangilinan J.L."/>
            <person name="Peng Y."/>
            <person name="Rokas A."/>
            <person name="Rosa C.A."/>
            <person name="Scheuner C."/>
            <person name="Sibirny A.A."/>
            <person name="Slot J.C."/>
            <person name="Stielow J.B."/>
            <person name="Sun H."/>
            <person name="Kurtzman C.P."/>
            <person name="Blackwell M."/>
            <person name="Grigoriev I.V."/>
            <person name="Jeffries T.W."/>
        </authorList>
    </citation>
    <scope>NUCLEOTIDE SEQUENCE [LARGE SCALE GENOMIC DNA]</scope>
    <source>
        <strain evidence="2 3">NRRL Y-11557</strain>
    </source>
</reference>
<feature type="domain" description="HNH nuclease" evidence="1">
    <location>
        <begin position="74"/>
        <end position="151"/>
    </location>
</feature>
<gene>
    <name evidence="2" type="ORF">LIPSTDRAFT_334281</name>
</gene>
<organism evidence="2 3">
    <name type="scientific">Lipomyces starkeyi NRRL Y-11557</name>
    <dbReference type="NCBI Taxonomy" id="675824"/>
    <lineage>
        <taxon>Eukaryota</taxon>
        <taxon>Fungi</taxon>
        <taxon>Dikarya</taxon>
        <taxon>Ascomycota</taxon>
        <taxon>Saccharomycotina</taxon>
        <taxon>Lipomycetes</taxon>
        <taxon>Lipomycetales</taxon>
        <taxon>Lipomycetaceae</taxon>
        <taxon>Lipomyces</taxon>
    </lineage>
</organism>
<name>A0A1E3PVM1_LIPST</name>
<protein>
    <recommendedName>
        <fullName evidence="1">HNH nuclease domain-containing protein</fullName>
    </recommendedName>
</protein>